<proteinExistence type="predicted"/>
<keyword evidence="3" id="KW-1185">Reference proteome</keyword>
<evidence type="ECO:0000313" key="3">
    <source>
        <dbReference type="Proteomes" id="UP000192652"/>
    </source>
</evidence>
<gene>
    <name evidence="2" type="ORF">BTR14_13200</name>
</gene>
<name>A0ABX3PC42_9HYPH</name>
<organism evidence="2 3">
    <name type="scientific">Xaviernesmea rhizosphaerae</name>
    <dbReference type="NCBI Taxonomy" id="1672749"/>
    <lineage>
        <taxon>Bacteria</taxon>
        <taxon>Pseudomonadati</taxon>
        <taxon>Pseudomonadota</taxon>
        <taxon>Alphaproteobacteria</taxon>
        <taxon>Hyphomicrobiales</taxon>
        <taxon>Rhizobiaceae</taxon>
        <taxon>Rhizobium/Agrobacterium group</taxon>
        <taxon>Xaviernesmea</taxon>
    </lineage>
</organism>
<accession>A0ABX3PC42</accession>
<dbReference type="Proteomes" id="UP000192652">
    <property type="component" value="Unassembled WGS sequence"/>
</dbReference>
<evidence type="ECO:0000259" key="1">
    <source>
        <dbReference type="Pfam" id="PF03869"/>
    </source>
</evidence>
<dbReference type="InterPro" id="IPR010985">
    <property type="entry name" value="Ribbon_hlx_hlx"/>
</dbReference>
<feature type="domain" description="Arc-like DNA binding" evidence="1">
    <location>
        <begin position="30"/>
        <end position="71"/>
    </location>
</feature>
<dbReference type="Gene3D" id="1.10.1220.10">
    <property type="entry name" value="Met repressor-like"/>
    <property type="match status" value="1"/>
</dbReference>
<dbReference type="InterPro" id="IPR005569">
    <property type="entry name" value="Arc_DNA-bd_dom"/>
</dbReference>
<evidence type="ECO:0000313" key="2">
    <source>
        <dbReference type="EMBL" id="OQP86034.1"/>
    </source>
</evidence>
<protein>
    <recommendedName>
        <fullName evidence="1">Arc-like DNA binding domain-containing protein</fullName>
    </recommendedName>
</protein>
<dbReference type="InterPro" id="IPR013321">
    <property type="entry name" value="Arc_rbn_hlx_hlx"/>
</dbReference>
<dbReference type="Pfam" id="PF03869">
    <property type="entry name" value="Arc"/>
    <property type="match status" value="1"/>
</dbReference>
<dbReference type="SUPFAM" id="SSF47598">
    <property type="entry name" value="Ribbon-helix-helix"/>
    <property type="match status" value="1"/>
</dbReference>
<dbReference type="EMBL" id="MSPX01000010">
    <property type="protein sequence ID" value="OQP86034.1"/>
    <property type="molecule type" value="Genomic_DNA"/>
</dbReference>
<sequence length="129" mass="14723">MSASRIIDFFGCKSHPFHMSDKDKYPSELAERFQVRLPAGLRDRIRAAAEANGRSMNTEIVTALEDAYPDPEKLAEELSFVDEIDSIQQQLERLRAARLAEAIKEGRREVRQTDAMIEKAEDILKSKDK</sequence>
<reference evidence="2 3" key="1">
    <citation type="journal article" date="2017" name="Antonie Van Leeuwenhoek">
        <title>Rhizobium rhizosphaerae sp. nov., a novel species isolated from rice rhizosphere.</title>
        <authorList>
            <person name="Zhao J.J."/>
            <person name="Zhang J."/>
            <person name="Zhang R.J."/>
            <person name="Zhang C.W."/>
            <person name="Yin H.Q."/>
            <person name="Zhang X.X."/>
        </authorList>
    </citation>
    <scope>NUCLEOTIDE SEQUENCE [LARGE SCALE GENOMIC DNA]</scope>
    <source>
        <strain evidence="2 3">RD15</strain>
    </source>
</reference>
<comment type="caution">
    <text evidence="2">The sequence shown here is derived from an EMBL/GenBank/DDBJ whole genome shotgun (WGS) entry which is preliminary data.</text>
</comment>